<dbReference type="PROSITE" id="PS50181">
    <property type="entry name" value="FBOX"/>
    <property type="match status" value="1"/>
</dbReference>
<dbReference type="SMART" id="SM00256">
    <property type="entry name" value="FBOX"/>
    <property type="match status" value="1"/>
</dbReference>
<evidence type="ECO:0000259" key="1">
    <source>
        <dbReference type="PROSITE" id="PS50181"/>
    </source>
</evidence>
<dbReference type="InterPro" id="IPR036047">
    <property type="entry name" value="F-box-like_dom_sf"/>
</dbReference>
<dbReference type="Pfam" id="PF12937">
    <property type="entry name" value="F-box-like"/>
    <property type="match status" value="1"/>
</dbReference>
<evidence type="ECO:0000313" key="3">
    <source>
        <dbReference type="Proteomes" id="UP001447188"/>
    </source>
</evidence>
<accession>A0ABR3GU64</accession>
<sequence length="392" mass="43853">MTLLKLLPNELVDQILSDLPNPDLASACCVCRRLYHIALPLLYREPHLTTTDQQPTSLELFLRTLLTPACEYFGSNVRCLTIEWTRRRIRLDEGEPPFLAAARSRFALGDARPPELMQVILLLRLVPRLEALHLPIARMPLSLMSSINPVYQLETIPPTLRDFTYQWNAATNWINAGNLLSLLGLPRIRSIVIPGWFESGYTAVDAGADAAGTSSLTHLMILSGSMGVQPLRNILSIPRALAHFVYRPAGIAFNFSFASFALALHPLKHSLISLELDFRVANAQVPSHLPPTTIGSLRDWPALRSLTCTLRMLLEKDSRGLAWLLPAGIRELRILDDVEPPLQEAVNVVVELMAVKEVVPALEMVRVYEYHMKSKRLRKRLKKACWAAGVGL</sequence>
<gene>
    <name evidence="2" type="ORF">Q9L58_001515</name>
</gene>
<reference evidence="2 3" key="1">
    <citation type="submission" date="2024-02" db="EMBL/GenBank/DDBJ databases">
        <title>Discinaceae phylogenomics.</title>
        <authorList>
            <person name="Dirks A.C."/>
            <person name="James T.Y."/>
        </authorList>
    </citation>
    <scope>NUCLEOTIDE SEQUENCE [LARGE SCALE GENOMIC DNA]</scope>
    <source>
        <strain evidence="2 3">ACD0624</strain>
    </source>
</reference>
<proteinExistence type="predicted"/>
<dbReference type="Gene3D" id="1.20.1280.50">
    <property type="match status" value="1"/>
</dbReference>
<keyword evidence="3" id="KW-1185">Reference proteome</keyword>
<protein>
    <recommendedName>
        <fullName evidence="1">F-box domain-containing protein</fullName>
    </recommendedName>
</protein>
<evidence type="ECO:0000313" key="2">
    <source>
        <dbReference type="EMBL" id="KAL0639486.1"/>
    </source>
</evidence>
<dbReference type="SUPFAM" id="SSF81383">
    <property type="entry name" value="F-box domain"/>
    <property type="match status" value="1"/>
</dbReference>
<dbReference type="InterPro" id="IPR001810">
    <property type="entry name" value="F-box_dom"/>
</dbReference>
<comment type="caution">
    <text evidence="2">The sequence shown here is derived from an EMBL/GenBank/DDBJ whole genome shotgun (WGS) entry which is preliminary data.</text>
</comment>
<dbReference type="Proteomes" id="UP001447188">
    <property type="component" value="Unassembled WGS sequence"/>
</dbReference>
<name>A0ABR3GU64_9PEZI</name>
<feature type="domain" description="F-box" evidence="1">
    <location>
        <begin position="1"/>
        <end position="46"/>
    </location>
</feature>
<dbReference type="EMBL" id="JBBBZM010000011">
    <property type="protein sequence ID" value="KAL0639486.1"/>
    <property type="molecule type" value="Genomic_DNA"/>
</dbReference>
<organism evidence="2 3">
    <name type="scientific">Discina gigas</name>
    <dbReference type="NCBI Taxonomy" id="1032678"/>
    <lineage>
        <taxon>Eukaryota</taxon>
        <taxon>Fungi</taxon>
        <taxon>Dikarya</taxon>
        <taxon>Ascomycota</taxon>
        <taxon>Pezizomycotina</taxon>
        <taxon>Pezizomycetes</taxon>
        <taxon>Pezizales</taxon>
        <taxon>Discinaceae</taxon>
        <taxon>Discina</taxon>
    </lineage>
</organism>